<name>A0A0C3KDI4_PISTI</name>
<keyword evidence="2" id="KW-1185">Reference proteome</keyword>
<proteinExistence type="predicted"/>
<dbReference type="Proteomes" id="UP000054217">
    <property type="component" value="Unassembled WGS sequence"/>
</dbReference>
<gene>
    <name evidence="1" type="ORF">M404DRAFT_997828</name>
</gene>
<sequence length="81" mass="8958">MIPTIDNSDGHGQITMTDVAMHLAMGSEAGSMTWSRAQRGQITTENWTSLSSRMLRKVHVNLAPFDVIVQKQHVALPVSRI</sequence>
<dbReference type="InParanoid" id="A0A0C3KDI4"/>
<organism evidence="1 2">
    <name type="scientific">Pisolithus tinctorius Marx 270</name>
    <dbReference type="NCBI Taxonomy" id="870435"/>
    <lineage>
        <taxon>Eukaryota</taxon>
        <taxon>Fungi</taxon>
        <taxon>Dikarya</taxon>
        <taxon>Basidiomycota</taxon>
        <taxon>Agaricomycotina</taxon>
        <taxon>Agaricomycetes</taxon>
        <taxon>Agaricomycetidae</taxon>
        <taxon>Boletales</taxon>
        <taxon>Sclerodermatineae</taxon>
        <taxon>Pisolithaceae</taxon>
        <taxon>Pisolithus</taxon>
    </lineage>
</organism>
<dbReference type="HOGENOM" id="CLU_2574817_0_0_1"/>
<evidence type="ECO:0000313" key="1">
    <source>
        <dbReference type="EMBL" id="KIO07682.1"/>
    </source>
</evidence>
<protein>
    <submittedName>
        <fullName evidence="1">Uncharacterized protein</fullName>
    </submittedName>
</protein>
<accession>A0A0C3KDI4</accession>
<dbReference type="EMBL" id="KN831959">
    <property type="protein sequence ID" value="KIO07682.1"/>
    <property type="molecule type" value="Genomic_DNA"/>
</dbReference>
<dbReference type="AlphaFoldDB" id="A0A0C3KDI4"/>
<reference evidence="1 2" key="1">
    <citation type="submission" date="2014-04" db="EMBL/GenBank/DDBJ databases">
        <authorList>
            <consortium name="DOE Joint Genome Institute"/>
            <person name="Kuo A."/>
            <person name="Kohler A."/>
            <person name="Costa M.D."/>
            <person name="Nagy L.G."/>
            <person name="Floudas D."/>
            <person name="Copeland A."/>
            <person name="Barry K.W."/>
            <person name="Cichocki N."/>
            <person name="Veneault-Fourrey C."/>
            <person name="LaButti K."/>
            <person name="Lindquist E.A."/>
            <person name="Lipzen A."/>
            <person name="Lundell T."/>
            <person name="Morin E."/>
            <person name="Murat C."/>
            <person name="Sun H."/>
            <person name="Tunlid A."/>
            <person name="Henrissat B."/>
            <person name="Grigoriev I.V."/>
            <person name="Hibbett D.S."/>
            <person name="Martin F."/>
            <person name="Nordberg H.P."/>
            <person name="Cantor M.N."/>
            <person name="Hua S.X."/>
        </authorList>
    </citation>
    <scope>NUCLEOTIDE SEQUENCE [LARGE SCALE GENOMIC DNA]</scope>
    <source>
        <strain evidence="1 2">Marx 270</strain>
    </source>
</reference>
<evidence type="ECO:0000313" key="2">
    <source>
        <dbReference type="Proteomes" id="UP000054217"/>
    </source>
</evidence>
<reference evidence="2" key="2">
    <citation type="submission" date="2015-01" db="EMBL/GenBank/DDBJ databases">
        <title>Evolutionary Origins and Diversification of the Mycorrhizal Mutualists.</title>
        <authorList>
            <consortium name="DOE Joint Genome Institute"/>
            <consortium name="Mycorrhizal Genomics Consortium"/>
            <person name="Kohler A."/>
            <person name="Kuo A."/>
            <person name="Nagy L.G."/>
            <person name="Floudas D."/>
            <person name="Copeland A."/>
            <person name="Barry K.W."/>
            <person name="Cichocki N."/>
            <person name="Veneault-Fourrey C."/>
            <person name="LaButti K."/>
            <person name="Lindquist E.A."/>
            <person name="Lipzen A."/>
            <person name="Lundell T."/>
            <person name="Morin E."/>
            <person name="Murat C."/>
            <person name="Riley R."/>
            <person name="Ohm R."/>
            <person name="Sun H."/>
            <person name="Tunlid A."/>
            <person name="Henrissat B."/>
            <person name="Grigoriev I.V."/>
            <person name="Hibbett D.S."/>
            <person name="Martin F."/>
        </authorList>
    </citation>
    <scope>NUCLEOTIDE SEQUENCE [LARGE SCALE GENOMIC DNA]</scope>
    <source>
        <strain evidence="2">Marx 270</strain>
    </source>
</reference>